<organism evidence="4 5">
    <name type="scientific">Pseudoalteromonas luteoviolacea</name>
    <dbReference type="NCBI Taxonomy" id="43657"/>
    <lineage>
        <taxon>Bacteria</taxon>
        <taxon>Pseudomonadati</taxon>
        <taxon>Pseudomonadota</taxon>
        <taxon>Gammaproteobacteria</taxon>
        <taxon>Alteromonadales</taxon>
        <taxon>Pseudoalteromonadaceae</taxon>
        <taxon>Pseudoalteromonas</taxon>
    </lineage>
</organism>
<evidence type="ECO:0000256" key="1">
    <source>
        <dbReference type="SAM" id="MobiDB-lite"/>
    </source>
</evidence>
<dbReference type="Pfam" id="PF13413">
    <property type="entry name" value="HTH_25"/>
    <property type="match status" value="1"/>
</dbReference>
<accession>A0A1C0TQL6</accession>
<evidence type="ECO:0000313" key="5">
    <source>
        <dbReference type="Proteomes" id="UP000093366"/>
    </source>
</evidence>
<keyword evidence="2" id="KW-1133">Transmembrane helix</keyword>
<dbReference type="SUPFAM" id="SSF47413">
    <property type="entry name" value="lambda repressor-like DNA-binding domains"/>
    <property type="match status" value="1"/>
</dbReference>
<protein>
    <recommendedName>
        <fullName evidence="3">HTH cro/C1-type domain-containing protein</fullName>
    </recommendedName>
</protein>
<sequence>MNQEEIETTTETVSLGETLANARNQQNLSLEDVAARLKLNHTQITKLEQDEYHSLGPETFVRGYIKSYSALLGLQSEQVLALYETPNIPEQKRNMKSFSRRTEKEANDSRLMIVSYIVLIVFIGLSAFWWWQTASTSDTVEEGNFIPDTPSATQPSAPQVSESDEQPEREVTLTNETPATAQVAVVENAAVESAPSIETAEQQIQETAQALATETSVEAVPQELAPEVSESQVSPQVEEIPSSEVKSTSQVVMYFEDDSWVEIFDATQERIAFGVKKAGYTMTVNGITPFSVVLGKHQVVSIELDGQPVDISGLPRNRLAKFNLPLAE</sequence>
<dbReference type="AlphaFoldDB" id="A0A1C0TQL6"/>
<feature type="region of interest" description="Disordered" evidence="1">
    <location>
        <begin position="141"/>
        <end position="177"/>
    </location>
</feature>
<feature type="transmembrane region" description="Helical" evidence="2">
    <location>
        <begin position="111"/>
        <end position="131"/>
    </location>
</feature>
<feature type="compositionally biased region" description="Polar residues" evidence="1">
    <location>
        <begin position="150"/>
        <end position="161"/>
    </location>
</feature>
<dbReference type="InterPro" id="IPR010982">
    <property type="entry name" value="Lambda_DNA-bd_dom_sf"/>
</dbReference>
<dbReference type="InterPro" id="IPR001387">
    <property type="entry name" value="Cro/C1-type_HTH"/>
</dbReference>
<keyword evidence="2" id="KW-0472">Membrane</keyword>
<dbReference type="Proteomes" id="UP000093366">
    <property type="component" value="Unassembled WGS sequence"/>
</dbReference>
<evidence type="ECO:0000256" key="2">
    <source>
        <dbReference type="SAM" id="Phobius"/>
    </source>
</evidence>
<dbReference type="OrthoDB" id="9790252at2"/>
<dbReference type="Pfam" id="PF13464">
    <property type="entry name" value="RodZ_C"/>
    <property type="match status" value="1"/>
</dbReference>
<dbReference type="EMBL" id="MAUJ01000004">
    <property type="protein sequence ID" value="OCQ21058.1"/>
    <property type="molecule type" value="Genomic_DNA"/>
</dbReference>
<dbReference type="RefSeq" id="WP_065791238.1">
    <property type="nucleotide sequence ID" value="NZ_MAUJ01000004.1"/>
</dbReference>
<dbReference type="Gene3D" id="1.10.260.40">
    <property type="entry name" value="lambda repressor-like DNA-binding domains"/>
    <property type="match status" value="1"/>
</dbReference>
<dbReference type="CDD" id="cd00093">
    <property type="entry name" value="HTH_XRE"/>
    <property type="match status" value="1"/>
</dbReference>
<name>A0A1C0TQL6_9GAMM</name>
<dbReference type="PROSITE" id="PS50943">
    <property type="entry name" value="HTH_CROC1"/>
    <property type="match status" value="1"/>
</dbReference>
<dbReference type="PANTHER" id="PTHR34475">
    <property type="match status" value="1"/>
</dbReference>
<feature type="domain" description="HTH cro/C1-type" evidence="3">
    <location>
        <begin position="19"/>
        <end position="52"/>
    </location>
</feature>
<dbReference type="GO" id="GO:0003677">
    <property type="term" value="F:DNA binding"/>
    <property type="evidence" value="ECO:0007669"/>
    <property type="project" value="InterPro"/>
</dbReference>
<reference evidence="5" key="1">
    <citation type="submission" date="2016-07" db="EMBL/GenBank/DDBJ databases">
        <authorList>
            <person name="Florea S."/>
            <person name="Webb J.S."/>
            <person name="Jaromczyk J."/>
            <person name="Schardl C.L."/>
        </authorList>
    </citation>
    <scope>NUCLEOTIDE SEQUENCE [LARGE SCALE GENOMIC DNA]</scope>
    <source>
        <strain evidence="5">IPB1</strain>
    </source>
</reference>
<dbReference type="InterPro" id="IPR050400">
    <property type="entry name" value="Bact_Cytoskel_RodZ"/>
</dbReference>
<evidence type="ECO:0000313" key="4">
    <source>
        <dbReference type="EMBL" id="OCQ21058.1"/>
    </source>
</evidence>
<proteinExistence type="predicted"/>
<evidence type="ECO:0000259" key="3">
    <source>
        <dbReference type="PROSITE" id="PS50943"/>
    </source>
</evidence>
<comment type="caution">
    <text evidence="4">The sequence shown here is derived from an EMBL/GenBank/DDBJ whole genome shotgun (WGS) entry which is preliminary data.</text>
</comment>
<dbReference type="InterPro" id="IPR025194">
    <property type="entry name" value="RodZ-like_C"/>
</dbReference>
<gene>
    <name evidence="4" type="ORF">A7985_14870</name>
</gene>
<dbReference type="PANTHER" id="PTHR34475:SF1">
    <property type="entry name" value="CYTOSKELETON PROTEIN RODZ"/>
    <property type="match status" value="1"/>
</dbReference>
<keyword evidence="2" id="KW-0812">Transmembrane</keyword>